<dbReference type="Proteomes" id="UP000515135">
    <property type="component" value="Unplaced"/>
</dbReference>
<dbReference type="PANTHER" id="PTHR10044">
    <property type="entry name" value="INHIBITOR OF APOPTOSIS"/>
    <property type="match status" value="1"/>
</dbReference>
<sequence length="351" mass="39376">MARGQNEETGSESHHGSHQQNFNNRPNERESLKGCPVGQPANDERRNMNCDDRNDLIAEHRLMNRQVDGKFDRNLSDNGKYGLGKTAKMGHSLIEAGAGPHTLHKDDYNVKHLSPTEGFNFDSSVCTASPSFHVNGHHEFATNDQVDGISSDQPPRRQDTTRFTVGSNQYQTRNLNTERDRLTTYFDWPSDVPVSPEDLAREGFFYLGYRDRVECAFCGGVLHQWEAGDDPFIEHQRHYPHCPFVNGEATANVQLGATSQQASPPTSSPSTAQNIVTSQTSQQPSTQSRTGPGTTSAYALPIDRQWPRMPDFADEDSRLSTFHNWPRYSPMAPLRLARAGFLYTCKYLLVS</sequence>
<dbReference type="SMART" id="SM00238">
    <property type="entry name" value="BIR"/>
    <property type="match status" value="1"/>
</dbReference>
<dbReference type="GO" id="GO:0051726">
    <property type="term" value="P:regulation of cell cycle"/>
    <property type="evidence" value="ECO:0007669"/>
    <property type="project" value="TreeGrafter"/>
</dbReference>
<reference evidence="3" key="1">
    <citation type="submission" date="2025-08" db="UniProtKB">
        <authorList>
            <consortium name="RefSeq"/>
        </authorList>
    </citation>
    <scope>IDENTIFICATION</scope>
    <source>
        <tissue evidence="3">Gonad</tissue>
    </source>
</reference>
<dbReference type="PROSITE" id="PS50143">
    <property type="entry name" value="BIR_REPEAT_2"/>
    <property type="match status" value="2"/>
</dbReference>
<dbReference type="FunFam" id="1.10.1170.10:FF:000025">
    <property type="entry name" value="Baculoviral IAP repeat containing 7"/>
    <property type="match status" value="1"/>
</dbReference>
<dbReference type="GO" id="GO:0061630">
    <property type="term" value="F:ubiquitin protein ligase activity"/>
    <property type="evidence" value="ECO:0007669"/>
    <property type="project" value="TreeGrafter"/>
</dbReference>
<evidence type="ECO:0000313" key="2">
    <source>
        <dbReference type="Proteomes" id="UP000515135"/>
    </source>
</evidence>
<organism evidence="2 3">
    <name type="scientific">Branchiostoma belcheri</name>
    <name type="common">Amphioxus</name>
    <dbReference type="NCBI Taxonomy" id="7741"/>
    <lineage>
        <taxon>Eukaryota</taxon>
        <taxon>Metazoa</taxon>
        <taxon>Chordata</taxon>
        <taxon>Cephalochordata</taxon>
        <taxon>Leptocardii</taxon>
        <taxon>Amphioxiformes</taxon>
        <taxon>Branchiostomatidae</taxon>
        <taxon>Branchiostoma</taxon>
    </lineage>
</organism>
<dbReference type="GO" id="GO:0043066">
    <property type="term" value="P:negative regulation of apoptotic process"/>
    <property type="evidence" value="ECO:0007669"/>
    <property type="project" value="TreeGrafter"/>
</dbReference>
<dbReference type="OrthoDB" id="774873at2759"/>
<keyword evidence="2" id="KW-1185">Reference proteome</keyword>
<dbReference type="KEGG" id="bbel:109485375"/>
<dbReference type="RefSeq" id="XP_019644491.1">
    <property type="nucleotide sequence ID" value="XM_019788932.1"/>
</dbReference>
<dbReference type="InterPro" id="IPR050784">
    <property type="entry name" value="IAP"/>
</dbReference>
<dbReference type="GO" id="GO:0005634">
    <property type="term" value="C:nucleus"/>
    <property type="evidence" value="ECO:0007669"/>
    <property type="project" value="TreeGrafter"/>
</dbReference>
<dbReference type="Pfam" id="PF00653">
    <property type="entry name" value="BIR"/>
    <property type="match status" value="1"/>
</dbReference>
<gene>
    <name evidence="3" type="primary">LOC109485375</name>
</gene>
<evidence type="ECO:0000256" key="1">
    <source>
        <dbReference type="SAM" id="MobiDB-lite"/>
    </source>
</evidence>
<name>A0A6P5AR52_BRABE</name>
<dbReference type="SUPFAM" id="SSF57924">
    <property type="entry name" value="Inhibitor of apoptosis (IAP) repeat"/>
    <property type="match status" value="2"/>
</dbReference>
<proteinExistence type="predicted"/>
<dbReference type="GeneID" id="109485375"/>
<dbReference type="GO" id="GO:0005737">
    <property type="term" value="C:cytoplasm"/>
    <property type="evidence" value="ECO:0007669"/>
    <property type="project" value="TreeGrafter"/>
</dbReference>
<dbReference type="CDD" id="cd00022">
    <property type="entry name" value="BIR"/>
    <property type="match status" value="1"/>
</dbReference>
<dbReference type="PANTHER" id="PTHR10044:SF139">
    <property type="entry name" value="DEATH-ASSOCIATED INHIBITOR OF APOPTOSIS 2"/>
    <property type="match status" value="1"/>
</dbReference>
<dbReference type="InterPro" id="IPR001370">
    <property type="entry name" value="BIR_rpt"/>
</dbReference>
<feature type="region of interest" description="Disordered" evidence="1">
    <location>
        <begin position="257"/>
        <end position="299"/>
    </location>
</feature>
<feature type="region of interest" description="Disordered" evidence="1">
    <location>
        <begin position="1"/>
        <end position="49"/>
    </location>
</feature>
<dbReference type="Gene3D" id="1.10.1170.10">
    <property type="entry name" value="Inhibitor Of Apoptosis Protein (2mihbC-IAP-1), Chain A"/>
    <property type="match status" value="2"/>
</dbReference>
<dbReference type="AlphaFoldDB" id="A0A6P5AR52"/>
<dbReference type="GO" id="GO:0031398">
    <property type="term" value="P:positive regulation of protein ubiquitination"/>
    <property type="evidence" value="ECO:0007669"/>
    <property type="project" value="TreeGrafter"/>
</dbReference>
<protein>
    <submittedName>
        <fullName evidence="3">E3 ubiquitin-protein ligase XIAP-like</fullName>
    </submittedName>
</protein>
<feature type="compositionally biased region" description="Low complexity" evidence="1">
    <location>
        <begin position="257"/>
        <end position="290"/>
    </location>
</feature>
<dbReference type="GO" id="GO:0043027">
    <property type="term" value="F:cysteine-type endopeptidase inhibitor activity involved in apoptotic process"/>
    <property type="evidence" value="ECO:0007669"/>
    <property type="project" value="TreeGrafter"/>
</dbReference>
<accession>A0A6P5AR52</accession>
<evidence type="ECO:0000313" key="3">
    <source>
        <dbReference type="RefSeq" id="XP_019644491.1"/>
    </source>
</evidence>